<feature type="domain" description="C2H2-type" evidence="2">
    <location>
        <begin position="8"/>
        <end position="30"/>
    </location>
</feature>
<dbReference type="PANTHER" id="PTHR12271">
    <property type="entry name" value="POLY A POLYMERASE CID PAP -RELATED"/>
    <property type="match status" value="1"/>
</dbReference>
<feature type="compositionally biased region" description="Polar residues" evidence="1">
    <location>
        <begin position="150"/>
        <end position="173"/>
    </location>
</feature>
<evidence type="ECO:0000313" key="3">
    <source>
        <dbReference type="EMBL" id="ODM90849.1"/>
    </source>
</evidence>
<evidence type="ECO:0000256" key="1">
    <source>
        <dbReference type="SAM" id="MobiDB-lite"/>
    </source>
</evidence>
<dbReference type="InterPro" id="IPR013087">
    <property type="entry name" value="Znf_C2H2_type"/>
</dbReference>
<evidence type="ECO:0000259" key="2">
    <source>
        <dbReference type="PROSITE" id="PS00028"/>
    </source>
</evidence>
<dbReference type="EMBL" id="LJIJ01001770">
    <property type="protein sequence ID" value="ODM90849.1"/>
    <property type="molecule type" value="Genomic_DNA"/>
</dbReference>
<evidence type="ECO:0000313" key="4">
    <source>
        <dbReference type="Proteomes" id="UP000094527"/>
    </source>
</evidence>
<dbReference type="PANTHER" id="PTHR12271:SF40">
    <property type="entry name" value="POLY(A) RNA POLYMERASE GLD2"/>
    <property type="match status" value="1"/>
</dbReference>
<name>A0A1D2MD27_ORCCI</name>
<accession>A0A1D2MD27</accession>
<sequence>MSVHVYQCSVCQGNFVTRKEWTNHLLEPYHQTKARKEIYSWGQPERECVLVVFTTLPIPSFDLLQFFSNIDLVTDFVWLVSRPTVGFIQFESKRKVEEIFSKFGSPELRINNQLVEIKRGGEYMRLEWQLLTGLGTSVSNVEFESVSSSDAQKSPDISTSTSSTLADQASIPSGNDPEPTQPLHNYYSSICQLIEIPDDEHKTALELLESLGTVFAQQFPRNQLICFRNWYLKLQNTSPSNELIIFLDQKGMYDTLATNEAACVAIRLNNLPSVKNEILHTFSTSPEVRRLGIVLTKKYPFHLSDDAIQFHCGTNGLTFSLVPQPFLLPEIQTCRLVWYLCSFDPRVKPLLTVIRYWAKVNEVRLGKPGVPVFSHAPDPAALDWLVIFFLCHRMRILPSPREITERPHSKILIQGVDIGFAQDSSYAQQFSSRYLQPDKELHAFNVFWLAKKMFQFYSKELHLGTRKFVLNARDGEVITMREFLCVKTMLKTKLSHDERISARKEILNERIIPNLVLLHPSITVMGSHSVTRLLHKVGEILSSFGGPEVRVNKQLVQVKKAGECLELEWQLMTTMTQSVLEEEFENKPDSDAQESTSPSPPNMFSLDTAIVEEDAGQTQNSPQQVPEEVKPLVDHYHSIRQEIEIPDDEYKTAQEFLKMFENLLSEQFSLCKLIWYRNWYLKLKNPSSAQNDLVFFLDSKGIYATCSASGTGENGPNVIVDVKKKVIEQAFFRTELAHSLRIQKLITKSLCPEAHSDCHPQTFYCKEHNFVLSILSTPALVLPEIQACRLLSYLCTFDPRVKPLLTLIRYWAKINEINLGQSGPVHHSVLQTLQRWTGL</sequence>
<protein>
    <submittedName>
        <fullName evidence="3">Poly(A) RNA polymerase cid13</fullName>
    </submittedName>
</protein>
<dbReference type="AlphaFoldDB" id="A0A1D2MD27"/>
<gene>
    <name evidence="3" type="ORF">Ocin01_15838</name>
</gene>
<organism evidence="3 4">
    <name type="scientific">Orchesella cincta</name>
    <name type="common">Springtail</name>
    <name type="synonym">Podura cincta</name>
    <dbReference type="NCBI Taxonomy" id="48709"/>
    <lineage>
        <taxon>Eukaryota</taxon>
        <taxon>Metazoa</taxon>
        <taxon>Ecdysozoa</taxon>
        <taxon>Arthropoda</taxon>
        <taxon>Hexapoda</taxon>
        <taxon>Collembola</taxon>
        <taxon>Entomobryomorpha</taxon>
        <taxon>Entomobryoidea</taxon>
        <taxon>Orchesellidae</taxon>
        <taxon>Orchesellinae</taxon>
        <taxon>Orchesella</taxon>
    </lineage>
</organism>
<comment type="caution">
    <text evidence="3">The sequence shown here is derived from an EMBL/GenBank/DDBJ whole genome shotgun (WGS) entry which is preliminary data.</text>
</comment>
<dbReference type="Proteomes" id="UP000094527">
    <property type="component" value="Unassembled WGS sequence"/>
</dbReference>
<dbReference type="PROSITE" id="PS00028">
    <property type="entry name" value="ZINC_FINGER_C2H2_1"/>
    <property type="match status" value="1"/>
</dbReference>
<proteinExistence type="predicted"/>
<reference evidence="3 4" key="1">
    <citation type="journal article" date="2016" name="Genome Biol. Evol.">
        <title>Gene Family Evolution Reflects Adaptation to Soil Environmental Stressors in the Genome of the Collembolan Orchesella cincta.</title>
        <authorList>
            <person name="Faddeeva-Vakhrusheva A."/>
            <person name="Derks M.F."/>
            <person name="Anvar S.Y."/>
            <person name="Agamennone V."/>
            <person name="Suring W."/>
            <person name="Smit S."/>
            <person name="van Straalen N.M."/>
            <person name="Roelofs D."/>
        </authorList>
    </citation>
    <scope>NUCLEOTIDE SEQUENCE [LARGE SCALE GENOMIC DNA]</scope>
    <source>
        <tissue evidence="3">Mixed pool</tissue>
    </source>
</reference>
<feature type="region of interest" description="Disordered" evidence="1">
    <location>
        <begin position="147"/>
        <end position="179"/>
    </location>
</feature>
<keyword evidence="4" id="KW-1185">Reference proteome</keyword>
<dbReference type="OrthoDB" id="407432at2759"/>
<feature type="region of interest" description="Disordered" evidence="1">
    <location>
        <begin position="582"/>
        <end position="605"/>
    </location>
</feature>
<dbReference type="GO" id="GO:0031123">
    <property type="term" value="P:RNA 3'-end processing"/>
    <property type="evidence" value="ECO:0007669"/>
    <property type="project" value="TreeGrafter"/>
</dbReference>
<dbReference type="Gene3D" id="1.10.1410.10">
    <property type="match status" value="1"/>
</dbReference>
<dbReference type="GO" id="GO:0016779">
    <property type="term" value="F:nucleotidyltransferase activity"/>
    <property type="evidence" value="ECO:0007669"/>
    <property type="project" value="TreeGrafter"/>
</dbReference>
<dbReference type="STRING" id="48709.A0A1D2MD27"/>